<evidence type="ECO:0000313" key="3">
    <source>
        <dbReference type="Proteomes" id="UP001224775"/>
    </source>
</evidence>
<sequence>MRLDADENPDPMQRSADESMSGTQQLPTSKLFKTSNITGSVASQTKTQSQIQGGEEKKNYEKSIKITKNNSFSLSRFLNPWNDLADIIPHEEALSDKVESTTRTFGIVAALMGSLAAALFTFNPYDGYDTTTSREPLRDVDDECNGITQQEQEQQEPFSPLPLKRRNTLNFIEHVTFTQHVSGTSLLVSWGIPKSRLDDIYTACCAGSFYTGVLTTVLSSIINAWLAATPPGGVRSFVRLHSKSIVLMPALLCASTSLAGTALFIGLDREHGTPLWAVTIIGSKTTLSQESALEHNLRLSPHNYHVKRRSAPATLQLSPACRPHYRVATTSDTTGNITWSTSLPFTRIYFYHVRKAGGTMLRKFLKKVALTHNIHLAIQENKYAREEIGSHPDTMYVTNLRDPVERSISHFKYEGRWNCRQMIKNASHYIPNLHNAKKFEDWDQTGGFVPSPCDEPFSFDECAVNCYIQSFSGQGCSQDDWKTQYTLAQDRLFRYNLIFVYERFEDPTYVKAIEQFFGVEKAFNQESNYWCGPEAKQANKLYPLTTKFEAILKLEKLNSMDKRFYKEAVSCWDDDAAEYSFPKASADTFAPQNNSKITGDVY</sequence>
<gene>
    <name evidence="2" type="ORF">QTG54_008421</name>
</gene>
<dbReference type="GO" id="GO:0008146">
    <property type="term" value="F:sulfotransferase activity"/>
    <property type="evidence" value="ECO:0007669"/>
    <property type="project" value="InterPro"/>
</dbReference>
<evidence type="ECO:0000313" key="2">
    <source>
        <dbReference type="EMBL" id="KAK1741169.1"/>
    </source>
</evidence>
<organism evidence="2 3">
    <name type="scientific">Skeletonema marinoi</name>
    <dbReference type="NCBI Taxonomy" id="267567"/>
    <lineage>
        <taxon>Eukaryota</taxon>
        <taxon>Sar</taxon>
        <taxon>Stramenopiles</taxon>
        <taxon>Ochrophyta</taxon>
        <taxon>Bacillariophyta</taxon>
        <taxon>Coscinodiscophyceae</taxon>
        <taxon>Thalassiosirophycidae</taxon>
        <taxon>Thalassiosirales</taxon>
        <taxon>Skeletonemataceae</taxon>
        <taxon>Skeletonema</taxon>
        <taxon>Skeletonema marinoi-dohrnii complex</taxon>
    </lineage>
</organism>
<reference evidence="2" key="1">
    <citation type="submission" date="2023-06" db="EMBL/GenBank/DDBJ databases">
        <title>Survivors Of The Sea: Transcriptome response of Skeletonema marinoi to long-term dormancy.</title>
        <authorList>
            <person name="Pinder M.I.M."/>
            <person name="Kourtchenko O."/>
            <person name="Robertson E.K."/>
            <person name="Larsson T."/>
            <person name="Maumus F."/>
            <person name="Osuna-Cruz C.M."/>
            <person name="Vancaester E."/>
            <person name="Stenow R."/>
            <person name="Vandepoele K."/>
            <person name="Ploug H."/>
            <person name="Bruchert V."/>
            <person name="Godhe A."/>
            <person name="Topel M."/>
        </authorList>
    </citation>
    <scope>NUCLEOTIDE SEQUENCE</scope>
    <source>
        <strain evidence="2">R05AC</strain>
    </source>
</reference>
<proteinExistence type="predicted"/>
<dbReference type="SUPFAM" id="SSF52540">
    <property type="entry name" value="P-loop containing nucleoside triphosphate hydrolases"/>
    <property type="match status" value="1"/>
</dbReference>
<protein>
    <recommendedName>
        <fullName evidence="4">Sulfotransferase domain-containing protein</fullName>
    </recommendedName>
</protein>
<dbReference type="Pfam" id="PF03567">
    <property type="entry name" value="Sulfotransfer_2"/>
    <property type="match status" value="1"/>
</dbReference>
<comment type="caution">
    <text evidence="2">The sequence shown here is derived from an EMBL/GenBank/DDBJ whole genome shotgun (WGS) entry which is preliminary data.</text>
</comment>
<dbReference type="EMBL" id="JATAAI010000014">
    <property type="protein sequence ID" value="KAK1741169.1"/>
    <property type="molecule type" value="Genomic_DNA"/>
</dbReference>
<accession>A0AAD8Y8W4</accession>
<feature type="compositionally biased region" description="Polar residues" evidence="1">
    <location>
        <begin position="18"/>
        <end position="52"/>
    </location>
</feature>
<dbReference type="AlphaFoldDB" id="A0AAD8Y8W4"/>
<feature type="region of interest" description="Disordered" evidence="1">
    <location>
        <begin position="1"/>
        <end position="57"/>
    </location>
</feature>
<evidence type="ECO:0008006" key="4">
    <source>
        <dbReference type="Google" id="ProtNLM"/>
    </source>
</evidence>
<dbReference type="GO" id="GO:0016020">
    <property type="term" value="C:membrane"/>
    <property type="evidence" value="ECO:0007669"/>
    <property type="project" value="InterPro"/>
</dbReference>
<name>A0AAD8Y8W4_9STRA</name>
<dbReference type="Gene3D" id="3.40.50.300">
    <property type="entry name" value="P-loop containing nucleotide triphosphate hydrolases"/>
    <property type="match status" value="1"/>
</dbReference>
<evidence type="ECO:0000256" key="1">
    <source>
        <dbReference type="SAM" id="MobiDB-lite"/>
    </source>
</evidence>
<keyword evidence="3" id="KW-1185">Reference proteome</keyword>
<dbReference type="Proteomes" id="UP001224775">
    <property type="component" value="Unassembled WGS sequence"/>
</dbReference>
<dbReference type="InterPro" id="IPR005331">
    <property type="entry name" value="Sulfotransferase"/>
</dbReference>
<dbReference type="InterPro" id="IPR027417">
    <property type="entry name" value="P-loop_NTPase"/>
</dbReference>